<dbReference type="NCBIfam" id="TIGR00254">
    <property type="entry name" value="GGDEF"/>
    <property type="match status" value="1"/>
</dbReference>
<dbReference type="OrthoDB" id="2109834at2"/>
<dbReference type="InterPro" id="IPR003607">
    <property type="entry name" value="HD/PDEase_dom"/>
</dbReference>
<dbReference type="InterPro" id="IPR037522">
    <property type="entry name" value="HD_GYP_dom"/>
</dbReference>
<dbReference type="eggNOG" id="COG2199">
    <property type="taxonomic scope" value="Bacteria"/>
</dbReference>
<dbReference type="Gene3D" id="3.40.50.2300">
    <property type="match status" value="1"/>
</dbReference>
<dbReference type="SUPFAM" id="SSF55073">
    <property type="entry name" value="Nucleotide cyclase"/>
    <property type="match status" value="1"/>
</dbReference>
<dbReference type="InterPro" id="IPR000014">
    <property type="entry name" value="PAS"/>
</dbReference>
<dbReference type="Pfam" id="PF13426">
    <property type="entry name" value="PAS_9"/>
    <property type="match status" value="1"/>
</dbReference>
<dbReference type="SUPFAM" id="SSF55785">
    <property type="entry name" value="PYP-like sensor domain (PAS domain)"/>
    <property type="match status" value="1"/>
</dbReference>
<organism evidence="3 4">
    <name type="scientific">Halanaerobium hydrogeniformans</name>
    <name type="common">Halanaerobium sp. (strain sapolanicus)</name>
    <dbReference type="NCBI Taxonomy" id="656519"/>
    <lineage>
        <taxon>Bacteria</taxon>
        <taxon>Bacillati</taxon>
        <taxon>Bacillota</taxon>
        <taxon>Clostridia</taxon>
        <taxon>Halanaerobiales</taxon>
        <taxon>Halanaerobiaceae</taxon>
        <taxon>Halanaerobium</taxon>
    </lineage>
</organism>
<dbReference type="Gene3D" id="3.30.70.270">
    <property type="match status" value="1"/>
</dbReference>
<dbReference type="CDD" id="cd00077">
    <property type="entry name" value="HDc"/>
    <property type="match status" value="1"/>
</dbReference>
<dbReference type="NCBIfam" id="TIGR00229">
    <property type="entry name" value="sensory_box"/>
    <property type="match status" value="1"/>
</dbReference>
<keyword evidence="4" id="KW-1185">Reference proteome</keyword>
<evidence type="ECO:0000259" key="2">
    <source>
        <dbReference type="PROSITE" id="PS51832"/>
    </source>
</evidence>
<dbReference type="Proteomes" id="UP000007434">
    <property type="component" value="Chromosome"/>
</dbReference>
<gene>
    <name evidence="3" type="ordered locus">Halsa_2242</name>
</gene>
<dbReference type="SUPFAM" id="SSF109604">
    <property type="entry name" value="HD-domain/PDEase-like"/>
    <property type="match status" value="1"/>
</dbReference>
<dbReference type="PROSITE" id="PS50887">
    <property type="entry name" value="GGDEF"/>
    <property type="match status" value="1"/>
</dbReference>
<feature type="domain" description="GGDEF" evidence="1">
    <location>
        <begin position="299"/>
        <end position="430"/>
    </location>
</feature>
<accession>E4RKD7</accession>
<protein>
    <submittedName>
        <fullName evidence="3">Diguanylate cyclase and metal dependent phosphohydrolase</fullName>
    </submittedName>
</protein>
<dbReference type="STRING" id="656519.Halsa_2242"/>
<dbReference type="KEGG" id="has:Halsa_2242"/>
<dbReference type="Gene3D" id="3.30.450.20">
    <property type="entry name" value="PAS domain"/>
    <property type="match status" value="1"/>
</dbReference>
<dbReference type="InterPro" id="IPR035965">
    <property type="entry name" value="PAS-like_dom_sf"/>
</dbReference>
<name>E4RKD7_HALHG</name>
<dbReference type="RefSeq" id="WP_013406716.1">
    <property type="nucleotide sequence ID" value="NC_014654.1"/>
</dbReference>
<dbReference type="PANTHER" id="PTHR45228">
    <property type="entry name" value="CYCLIC DI-GMP PHOSPHODIESTERASE TM_0186-RELATED"/>
    <property type="match status" value="1"/>
</dbReference>
<dbReference type="EMBL" id="CP002304">
    <property type="protein sequence ID" value="ADQ15650.1"/>
    <property type="molecule type" value="Genomic_DNA"/>
</dbReference>
<dbReference type="Pfam" id="PF00990">
    <property type="entry name" value="GGDEF"/>
    <property type="match status" value="1"/>
</dbReference>
<reference evidence="3 4" key="2">
    <citation type="journal article" date="2011" name="J. Bacteriol.">
        <title>Complete Genome Sequence of the Haloalkaliphilic, Hydrogen Producing Halanaerobium hydrogenoformans.</title>
        <authorList>
            <person name="Brown S.D."/>
            <person name="Begemann M.B."/>
            <person name="Mormile M.R."/>
            <person name="Wall J.D."/>
            <person name="Han C.S."/>
            <person name="Goodwin L.A."/>
            <person name="Pitluck S."/>
            <person name="Land M.L."/>
            <person name="Hauser L.J."/>
            <person name="Elias D.A."/>
        </authorList>
    </citation>
    <scope>NUCLEOTIDE SEQUENCE [LARGE SCALE GENOMIC DNA]</scope>
    <source>
        <strain evidence="4">sapolanicus</strain>
    </source>
</reference>
<dbReference type="HOGENOM" id="CLU_000445_92_5_9"/>
<dbReference type="InterPro" id="IPR043128">
    <property type="entry name" value="Rev_trsase/Diguanyl_cyclase"/>
</dbReference>
<dbReference type="eggNOG" id="COG3437">
    <property type="taxonomic scope" value="Bacteria"/>
</dbReference>
<evidence type="ECO:0000313" key="3">
    <source>
        <dbReference type="EMBL" id="ADQ15650.1"/>
    </source>
</evidence>
<feature type="domain" description="HD-GYP" evidence="2">
    <location>
        <begin position="420"/>
        <end position="616"/>
    </location>
</feature>
<sequence>MLKVVIIINDLIERAKVKSYLNKINSSQEQFEFKLVAEFNNSSQAINFLYQNRKIDILIIENYLSGIFSGLDFALLAEKEFSYSSIILISEENDNLNLSEYQLNNLNAVLTKVSNSDSFINSLRMTAIKQKQKVKNLAENRKILEDYQKIIDYNNDAIFLLELDEKNNFYYKRMNQSCLELTGYNNRDLKKQKSDDIFSSEIADQLKENIKRCATKKEKVNFQSSLVFSSSRRIWDINLYPIIKNNRVKQIVGSLTDISEIERQKKKLKYCLEHDLLTGLYNKDYFVKKLKHLEQKEDSSFSLIFININSFNLYKNFYGFEKSEKLLTELVEIINKILKSSTLKVFIENAYFAVLLESTSKNKVISVVEELKKEFSKIKLDHIEFDISVLIECNDNNQKSLSDIFNSTIIKLKSIDYNMRNSQKSVFYKSHLNFVEKNNYNDLHHSSNLLELSKKTAVEFNLNSEESRKFMLLAQLHDIGKLAINKNILKKGSSLNKSEWEQYITHVDKSAIFVASYHDLAESYNLIYHHHEHFDGSGYPDGLTGKNISYLNRLFVLVNFFDALKNHLYYPFTKEKYYFASLTNREIIEEIENYKGKIFDPELSDEFIKKLILGDK</sequence>
<evidence type="ECO:0000313" key="4">
    <source>
        <dbReference type="Proteomes" id="UP000007434"/>
    </source>
</evidence>
<dbReference type="PROSITE" id="PS51832">
    <property type="entry name" value="HD_GYP"/>
    <property type="match status" value="1"/>
</dbReference>
<dbReference type="SMART" id="SM00267">
    <property type="entry name" value="GGDEF"/>
    <property type="match status" value="1"/>
</dbReference>
<dbReference type="InterPro" id="IPR000160">
    <property type="entry name" value="GGDEF_dom"/>
</dbReference>
<evidence type="ECO:0000259" key="1">
    <source>
        <dbReference type="PROSITE" id="PS50887"/>
    </source>
</evidence>
<dbReference type="Gene3D" id="1.10.3210.10">
    <property type="entry name" value="Hypothetical protein af1432"/>
    <property type="match status" value="1"/>
</dbReference>
<reference evidence="3 4" key="1">
    <citation type="submission" date="2010-11" db="EMBL/GenBank/DDBJ databases">
        <title>Complete sequence of Halanaerobium sp. sapolanicus.</title>
        <authorList>
            <consortium name="US DOE Joint Genome Institute"/>
            <person name="Lucas S."/>
            <person name="Copeland A."/>
            <person name="Lapidus A."/>
            <person name="Cheng J.-F."/>
            <person name="Bruce D."/>
            <person name="Goodwin L."/>
            <person name="Pitluck S."/>
            <person name="Davenport K."/>
            <person name="Detter J.C."/>
            <person name="Han C."/>
            <person name="Tapia R."/>
            <person name="Land M."/>
            <person name="Hauser L."/>
            <person name="Jeffries C."/>
            <person name="Kyrpides N."/>
            <person name="Ivanova N."/>
            <person name="Mikhailova N."/>
            <person name="Begemann M.B."/>
            <person name="Mormile M.R."/>
            <person name="Wall J.D."/>
            <person name="Elias D.A."/>
            <person name="Woyke T."/>
        </authorList>
    </citation>
    <scope>NUCLEOTIDE SEQUENCE [LARGE SCALE GENOMIC DNA]</scope>
    <source>
        <strain evidence="4">sapolanicus</strain>
    </source>
</reference>
<proteinExistence type="predicted"/>
<dbReference type="InterPro" id="IPR052020">
    <property type="entry name" value="Cyclic_di-GMP/3'3'-cGAMP_PDE"/>
</dbReference>
<dbReference type="AlphaFoldDB" id="E4RKD7"/>
<dbReference type="CDD" id="cd00130">
    <property type="entry name" value="PAS"/>
    <property type="match status" value="1"/>
</dbReference>
<dbReference type="Pfam" id="PF13487">
    <property type="entry name" value="HD_5"/>
    <property type="match status" value="1"/>
</dbReference>
<dbReference type="InterPro" id="IPR029787">
    <property type="entry name" value="Nucleotide_cyclase"/>
</dbReference>